<reference evidence="1 2" key="1">
    <citation type="submission" date="2019-06" db="EMBL/GenBank/DDBJ databases">
        <title>Cerasibacillus sp. nov., isolated from maize field.</title>
        <authorList>
            <person name="Lin S.-Y."/>
            <person name="Tsai C.-F."/>
            <person name="Young C.-C."/>
        </authorList>
    </citation>
    <scope>NUCLEOTIDE SEQUENCE [LARGE SCALE GENOMIC DNA]</scope>
    <source>
        <strain evidence="1 2">CC-CFT480</strain>
    </source>
</reference>
<dbReference type="AlphaFoldDB" id="A0A5C8NXF5"/>
<evidence type="ECO:0000313" key="1">
    <source>
        <dbReference type="EMBL" id="TXL65789.1"/>
    </source>
</evidence>
<keyword evidence="1" id="KW-0378">Hydrolase</keyword>
<dbReference type="GO" id="GO:0016787">
    <property type="term" value="F:hydrolase activity"/>
    <property type="evidence" value="ECO:0007669"/>
    <property type="project" value="UniProtKB-KW"/>
</dbReference>
<dbReference type="RefSeq" id="WP_147666459.1">
    <property type="nucleotide sequence ID" value="NZ_VDUW01000003.1"/>
</dbReference>
<organism evidence="1 2">
    <name type="scientific">Cerasibacillus terrae</name>
    <dbReference type="NCBI Taxonomy" id="2498845"/>
    <lineage>
        <taxon>Bacteria</taxon>
        <taxon>Bacillati</taxon>
        <taxon>Bacillota</taxon>
        <taxon>Bacilli</taxon>
        <taxon>Bacillales</taxon>
        <taxon>Bacillaceae</taxon>
        <taxon>Cerasibacillus</taxon>
    </lineage>
</organism>
<keyword evidence="2" id="KW-1185">Reference proteome</keyword>
<dbReference type="EMBL" id="VDUW01000003">
    <property type="protein sequence ID" value="TXL65789.1"/>
    <property type="molecule type" value="Genomic_DNA"/>
</dbReference>
<proteinExistence type="predicted"/>
<dbReference type="Proteomes" id="UP000321574">
    <property type="component" value="Unassembled WGS sequence"/>
</dbReference>
<accession>A0A5C8NXF5</accession>
<sequence length="152" mass="18180">MHSDFTRRISYDTFLRKYTMTKSAEYFLGYYTHLIADDLWLTGFYLPWLKNRMENDKQVFTRYHNDFRLLNGKLLRYYRMGLELTDGLEHVFIPDLDEVPAKNVKAFLPHLKQDMENSQKDTDEPLQVFTLEQIIGYIETSVEKGIFYVNKG</sequence>
<dbReference type="OrthoDB" id="9810012at2"/>
<name>A0A5C8NXF5_9BACI</name>
<comment type="caution">
    <text evidence="1">The sequence shown here is derived from an EMBL/GenBank/DDBJ whole genome shotgun (WGS) entry which is preliminary data.</text>
</comment>
<evidence type="ECO:0000313" key="2">
    <source>
        <dbReference type="Proteomes" id="UP000321574"/>
    </source>
</evidence>
<protein>
    <submittedName>
        <fullName evidence="1">Hydrolase</fullName>
    </submittedName>
</protein>
<gene>
    <name evidence="1" type="ORF">FHP05_06620</name>
</gene>